<protein>
    <submittedName>
        <fullName evidence="1">Uncharacterized protein</fullName>
    </submittedName>
</protein>
<reference evidence="2" key="1">
    <citation type="submission" date="2015-12" db="EMBL/GenBank/DDBJ databases">
        <authorList>
            <person name="Tarr C.L."/>
            <person name="Gladney L.M."/>
        </authorList>
    </citation>
    <scope>NUCLEOTIDE SEQUENCE [LARGE SCALE GENOMIC DNA]</scope>
    <source>
        <strain evidence="2">2756-81</strain>
    </source>
</reference>
<organism evidence="1 2">
    <name type="scientific">Vibrio cidicii</name>
    <dbReference type="NCBI Taxonomy" id="1763883"/>
    <lineage>
        <taxon>Bacteria</taxon>
        <taxon>Pseudomonadati</taxon>
        <taxon>Pseudomonadota</taxon>
        <taxon>Gammaproteobacteria</taxon>
        <taxon>Vibrionales</taxon>
        <taxon>Vibrionaceae</taxon>
        <taxon>Vibrio</taxon>
    </lineage>
</organism>
<gene>
    <name evidence="1" type="ORF">AUQ44_16920</name>
</gene>
<sequence length="103" mass="11923">MPFEKKLYKNNSLWLLLVVVLAENSRKAYISCKRSRTKLMAKVVINLFASMEKMLRQSHSSSMNECGVGVPLLKMRLLDWHDNCVSFNHQESGTKLPFFCHMS</sequence>
<comment type="caution">
    <text evidence="1">The sequence shown here is derived from an EMBL/GenBank/DDBJ whole genome shotgun (WGS) entry which is preliminary data.</text>
</comment>
<proteinExistence type="predicted"/>
<name>A0A151JCX6_9VIBR</name>
<evidence type="ECO:0000313" key="1">
    <source>
        <dbReference type="EMBL" id="KYN23639.1"/>
    </source>
</evidence>
<dbReference type="AlphaFoldDB" id="A0A151JCX6"/>
<evidence type="ECO:0000313" key="2">
    <source>
        <dbReference type="Proteomes" id="UP000075349"/>
    </source>
</evidence>
<accession>A0A151JCX6</accession>
<dbReference type="EMBL" id="LOMK01000002">
    <property type="protein sequence ID" value="KYN23639.1"/>
    <property type="molecule type" value="Genomic_DNA"/>
</dbReference>
<dbReference type="Proteomes" id="UP000075349">
    <property type="component" value="Unassembled WGS sequence"/>
</dbReference>